<dbReference type="Proteomes" id="UP001151760">
    <property type="component" value="Unassembled WGS sequence"/>
</dbReference>
<dbReference type="PANTHER" id="PTHR48475">
    <property type="entry name" value="RIBONUCLEASE H"/>
    <property type="match status" value="1"/>
</dbReference>
<evidence type="ECO:0000256" key="6">
    <source>
        <dbReference type="ARBA" id="ARBA00022918"/>
    </source>
</evidence>
<evidence type="ECO:0000313" key="8">
    <source>
        <dbReference type="EMBL" id="GJT36872.1"/>
    </source>
</evidence>
<keyword evidence="2" id="KW-0548">Nucleotidyltransferase</keyword>
<dbReference type="EMBL" id="BQNB010015176">
    <property type="protein sequence ID" value="GJT36872.1"/>
    <property type="molecule type" value="Genomic_DNA"/>
</dbReference>
<dbReference type="Pfam" id="PF13456">
    <property type="entry name" value="RVT_3"/>
    <property type="match status" value="1"/>
</dbReference>
<evidence type="ECO:0000256" key="3">
    <source>
        <dbReference type="ARBA" id="ARBA00022722"/>
    </source>
</evidence>
<reference evidence="8" key="1">
    <citation type="journal article" date="2022" name="Int. J. Mol. Sci.">
        <title>Draft Genome of Tanacetum Coccineum: Genomic Comparison of Closely Related Tanacetum-Family Plants.</title>
        <authorList>
            <person name="Yamashiro T."/>
            <person name="Shiraishi A."/>
            <person name="Nakayama K."/>
            <person name="Satake H."/>
        </authorList>
    </citation>
    <scope>NUCLEOTIDE SEQUENCE</scope>
</reference>
<dbReference type="GO" id="GO:0003964">
    <property type="term" value="F:RNA-directed DNA polymerase activity"/>
    <property type="evidence" value="ECO:0007669"/>
    <property type="project" value="UniProtKB-KW"/>
</dbReference>
<proteinExistence type="predicted"/>
<dbReference type="SUPFAM" id="SSF53098">
    <property type="entry name" value="Ribonuclease H-like"/>
    <property type="match status" value="1"/>
</dbReference>
<reference evidence="8" key="2">
    <citation type="submission" date="2022-01" db="EMBL/GenBank/DDBJ databases">
        <authorList>
            <person name="Yamashiro T."/>
            <person name="Shiraishi A."/>
            <person name="Satake H."/>
            <person name="Nakayama K."/>
        </authorList>
    </citation>
    <scope>NUCLEOTIDE SEQUENCE</scope>
</reference>
<feature type="domain" description="RNase H type-1" evidence="7">
    <location>
        <begin position="124"/>
        <end position="210"/>
    </location>
</feature>
<keyword evidence="5" id="KW-0378">Hydrolase</keyword>
<dbReference type="InterPro" id="IPR012337">
    <property type="entry name" value="RNaseH-like_sf"/>
</dbReference>
<dbReference type="PROSITE" id="PS50879">
    <property type="entry name" value="RNASE_H_1"/>
    <property type="match status" value="1"/>
</dbReference>
<keyword evidence="6 8" id="KW-0695">RNA-directed DNA polymerase</keyword>
<keyword evidence="9" id="KW-1185">Reference proteome</keyword>
<keyword evidence="1" id="KW-0808">Transferase</keyword>
<name>A0ABQ5DEX0_9ASTR</name>
<dbReference type="Gene3D" id="3.30.420.10">
    <property type="entry name" value="Ribonuclease H-like superfamily/Ribonuclease H"/>
    <property type="match status" value="1"/>
</dbReference>
<evidence type="ECO:0000259" key="7">
    <source>
        <dbReference type="PROSITE" id="PS50879"/>
    </source>
</evidence>
<evidence type="ECO:0000256" key="2">
    <source>
        <dbReference type="ARBA" id="ARBA00022695"/>
    </source>
</evidence>
<dbReference type="CDD" id="cd09279">
    <property type="entry name" value="RNase_HI_like"/>
    <property type="match status" value="1"/>
</dbReference>
<evidence type="ECO:0000313" key="9">
    <source>
        <dbReference type="Proteomes" id="UP001151760"/>
    </source>
</evidence>
<keyword evidence="4" id="KW-0255">Endonuclease</keyword>
<evidence type="ECO:0000256" key="5">
    <source>
        <dbReference type="ARBA" id="ARBA00022801"/>
    </source>
</evidence>
<dbReference type="Pfam" id="PF17917">
    <property type="entry name" value="RT_RNaseH"/>
    <property type="match status" value="1"/>
</dbReference>
<dbReference type="InterPro" id="IPR036397">
    <property type="entry name" value="RNaseH_sf"/>
</dbReference>
<protein>
    <submittedName>
        <fullName evidence="8">Reverse transcriptase domain-containing protein</fullName>
    </submittedName>
</protein>
<dbReference type="InterPro" id="IPR043502">
    <property type="entry name" value="DNA/RNA_pol_sf"/>
</dbReference>
<gene>
    <name evidence="8" type="ORF">Tco_0936737</name>
</gene>
<keyword evidence="3" id="KW-0540">Nuclease</keyword>
<comment type="caution">
    <text evidence="8">The sequence shown here is derived from an EMBL/GenBank/DDBJ whole genome shotgun (WGS) entry which is preliminary data.</text>
</comment>
<dbReference type="InterPro" id="IPR002156">
    <property type="entry name" value="RNaseH_domain"/>
</dbReference>
<dbReference type="PANTHER" id="PTHR48475:SF2">
    <property type="entry name" value="RIBONUCLEASE H"/>
    <property type="match status" value="1"/>
</dbReference>
<accession>A0ABQ5DEX0</accession>
<evidence type="ECO:0000256" key="4">
    <source>
        <dbReference type="ARBA" id="ARBA00022759"/>
    </source>
</evidence>
<sequence length="210" mass="23679">MLTAPIKGKALVMYLSASEESISAVLLAERGKRQVSIYFVIRMLQGAELDYPELEKLILTLVYVARRLRRYFQAHSIQILTKKPIKQILVRPGKSGHFYMEMPSKGDEGITTRRIVTKKENSKLDNMWKLYTDGASSSDGSGAGLMLITPGGKEYTYALRFEFETTNNKAEYEALLAGLRIAKKMEIKSLAIFADSQLMVNQIKGLFEAR</sequence>
<dbReference type="InterPro" id="IPR041373">
    <property type="entry name" value="RT_RNaseH"/>
</dbReference>
<organism evidence="8 9">
    <name type="scientific">Tanacetum coccineum</name>
    <dbReference type="NCBI Taxonomy" id="301880"/>
    <lineage>
        <taxon>Eukaryota</taxon>
        <taxon>Viridiplantae</taxon>
        <taxon>Streptophyta</taxon>
        <taxon>Embryophyta</taxon>
        <taxon>Tracheophyta</taxon>
        <taxon>Spermatophyta</taxon>
        <taxon>Magnoliopsida</taxon>
        <taxon>eudicotyledons</taxon>
        <taxon>Gunneridae</taxon>
        <taxon>Pentapetalae</taxon>
        <taxon>asterids</taxon>
        <taxon>campanulids</taxon>
        <taxon>Asterales</taxon>
        <taxon>Asteraceae</taxon>
        <taxon>Asteroideae</taxon>
        <taxon>Anthemideae</taxon>
        <taxon>Anthemidinae</taxon>
        <taxon>Tanacetum</taxon>
    </lineage>
</organism>
<dbReference type="SUPFAM" id="SSF56672">
    <property type="entry name" value="DNA/RNA polymerases"/>
    <property type="match status" value="1"/>
</dbReference>
<evidence type="ECO:0000256" key="1">
    <source>
        <dbReference type="ARBA" id="ARBA00022679"/>
    </source>
</evidence>